<dbReference type="Proteomes" id="UP001287356">
    <property type="component" value="Unassembled WGS sequence"/>
</dbReference>
<reference evidence="2" key="1">
    <citation type="journal article" date="2023" name="Mol. Phylogenet. Evol.">
        <title>Genome-scale phylogeny and comparative genomics of the fungal order Sordariales.</title>
        <authorList>
            <person name="Hensen N."/>
            <person name="Bonometti L."/>
            <person name="Westerberg I."/>
            <person name="Brannstrom I.O."/>
            <person name="Guillou S."/>
            <person name="Cros-Aarteil S."/>
            <person name="Calhoun S."/>
            <person name="Haridas S."/>
            <person name="Kuo A."/>
            <person name="Mondo S."/>
            <person name="Pangilinan J."/>
            <person name="Riley R."/>
            <person name="LaButti K."/>
            <person name="Andreopoulos B."/>
            <person name="Lipzen A."/>
            <person name="Chen C."/>
            <person name="Yan M."/>
            <person name="Daum C."/>
            <person name="Ng V."/>
            <person name="Clum A."/>
            <person name="Steindorff A."/>
            <person name="Ohm R.A."/>
            <person name="Martin F."/>
            <person name="Silar P."/>
            <person name="Natvig D.O."/>
            <person name="Lalanne C."/>
            <person name="Gautier V."/>
            <person name="Ament-Velasquez S.L."/>
            <person name="Kruys A."/>
            <person name="Hutchinson M.I."/>
            <person name="Powell A.J."/>
            <person name="Barry K."/>
            <person name="Miller A.N."/>
            <person name="Grigoriev I.V."/>
            <person name="Debuchy R."/>
            <person name="Gladieux P."/>
            <person name="Hiltunen Thoren M."/>
            <person name="Johannesson H."/>
        </authorList>
    </citation>
    <scope>NUCLEOTIDE SEQUENCE</scope>
    <source>
        <strain evidence="2">CBS 958.72</strain>
    </source>
</reference>
<evidence type="ECO:0000313" key="2">
    <source>
        <dbReference type="EMBL" id="KAK3370798.1"/>
    </source>
</evidence>
<dbReference type="AlphaFoldDB" id="A0AAE0N5C9"/>
<feature type="signal peptide" evidence="1">
    <location>
        <begin position="1"/>
        <end position="22"/>
    </location>
</feature>
<keyword evidence="3" id="KW-1185">Reference proteome</keyword>
<evidence type="ECO:0000313" key="3">
    <source>
        <dbReference type="Proteomes" id="UP001287356"/>
    </source>
</evidence>
<protein>
    <recommendedName>
        <fullName evidence="4">Secreted protein</fullName>
    </recommendedName>
</protein>
<proteinExistence type="predicted"/>
<feature type="chain" id="PRO_5042075551" description="Secreted protein" evidence="1">
    <location>
        <begin position="23"/>
        <end position="224"/>
    </location>
</feature>
<evidence type="ECO:0008006" key="4">
    <source>
        <dbReference type="Google" id="ProtNLM"/>
    </source>
</evidence>
<evidence type="ECO:0000256" key="1">
    <source>
        <dbReference type="SAM" id="SignalP"/>
    </source>
</evidence>
<name>A0AAE0N5C9_9PEZI</name>
<organism evidence="2 3">
    <name type="scientific">Lasiosphaeria ovina</name>
    <dbReference type="NCBI Taxonomy" id="92902"/>
    <lineage>
        <taxon>Eukaryota</taxon>
        <taxon>Fungi</taxon>
        <taxon>Dikarya</taxon>
        <taxon>Ascomycota</taxon>
        <taxon>Pezizomycotina</taxon>
        <taxon>Sordariomycetes</taxon>
        <taxon>Sordariomycetidae</taxon>
        <taxon>Sordariales</taxon>
        <taxon>Lasiosphaeriaceae</taxon>
        <taxon>Lasiosphaeria</taxon>
    </lineage>
</organism>
<gene>
    <name evidence="2" type="ORF">B0T24DRAFT_300133</name>
</gene>
<accession>A0AAE0N5C9</accession>
<reference evidence="2" key="2">
    <citation type="submission" date="2023-06" db="EMBL/GenBank/DDBJ databases">
        <authorList>
            <consortium name="Lawrence Berkeley National Laboratory"/>
            <person name="Haridas S."/>
            <person name="Hensen N."/>
            <person name="Bonometti L."/>
            <person name="Westerberg I."/>
            <person name="Brannstrom I.O."/>
            <person name="Guillou S."/>
            <person name="Cros-Aarteil S."/>
            <person name="Calhoun S."/>
            <person name="Kuo A."/>
            <person name="Mondo S."/>
            <person name="Pangilinan J."/>
            <person name="Riley R."/>
            <person name="Labutti K."/>
            <person name="Andreopoulos B."/>
            <person name="Lipzen A."/>
            <person name="Chen C."/>
            <person name="Yanf M."/>
            <person name="Daum C."/>
            <person name="Ng V."/>
            <person name="Clum A."/>
            <person name="Steindorff A."/>
            <person name="Ohm R."/>
            <person name="Martin F."/>
            <person name="Silar P."/>
            <person name="Natvig D."/>
            <person name="Lalanne C."/>
            <person name="Gautier V."/>
            <person name="Ament-Velasquez S.L."/>
            <person name="Kruys A."/>
            <person name="Hutchinson M.I."/>
            <person name="Powell A.J."/>
            <person name="Barry K."/>
            <person name="Miller A.N."/>
            <person name="Grigoriev I.V."/>
            <person name="Debuchy R."/>
            <person name="Gladieux P."/>
            <person name="Thoren M.H."/>
            <person name="Johannesson H."/>
        </authorList>
    </citation>
    <scope>NUCLEOTIDE SEQUENCE</scope>
    <source>
        <strain evidence="2">CBS 958.72</strain>
    </source>
</reference>
<sequence length="224" mass="22903">MRCIASVNSALLPLLLGQGAQSAAIPPPSDQDPSRNILDYLDTRSNSASSGCAITVASGSLVFPGARISHSPAGHIDCTTRLAFAGLPTGYAFSIQTATVAGYLSLEKGSFVDKIQVRVAYAPNLSSADQAAAKNPYGKYGVGYDGTFSLPMALTPGGARSSLATSGCSVRDGTAAVTVALWISLSHEAIEFDDTLPHAGSVGGDGPGQQVRVALDTLWTPCQG</sequence>
<keyword evidence="1" id="KW-0732">Signal</keyword>
<dbReference type="EMBL" id="JAULSN010000005">
    <property type="protein sequence ID" value="KAK3370798.1"/>
    <property type="molecule type" value="Genomic_DNA"/>
</dbReference>
<comment type="caution">
    <text evidence="2">The sequence shown here is derived from an EMBL/GenBank/DDBJ whole genome shotgun (WGS) entry which is preliminary data.</text>
</comment>